<evidence type="ECO:0000313" key="3">
    <source>
        <dbReference type="Proteomes" id="UP000655044"/>
    </source>
</evidence>
<dbReference type="AlphaFoldDB" id="A0A8J3SA20"/>
<keyword evidence="1" id="KW-1133">Transmembrane helix</keyword>
<accession>A0A8J3SA20</accession>
<comment type="caution">
    <text evidence="2">The sequence shown here is derived from an EMBL/GenBank/DDBJ whole genome shotgun (WGS) entry which is preliminary data.</text>
</comment>
<gene>
    <name evidence="2" type="ORF">Pro02_72350</name>
</gene>
<keyword evidence="1" id="KW-0812">Transmembrane</keyword>
<dbReference type="EMBL" id="BOOI01000091">
    <property type="protein sequence ID" value="GIH88827.1"/>
    <property type="molecule type" value="Genomic_DNA"/>
</dbReference>
<evidence type="ECO:0000256" key="1">
    <source>
        <dbReference type="SAM" id="Phobius"/>
    </source>
</evidence>
<organism evidence="2 3">
    <name type="scientific">Planobispora rosea</name>
    <dbReference type="NCBI Taxonomy" id="35762"/>
    <lineage>
        <taxon>Bacteria</taxon>
        <taxon>Bacillati</taxon>
        <taxon>Actinomycetota</taxon>
        <taxon>Actinomycetes</taxon>
        <taxon>Streptosporangiales</taxon>
        <taxon>Streptosporangiaceae</taxon>
        <taxon>Planobispora</taxon>
    </lineage>
</organism>
<protein>
    <submittedName>
        <fullName evidence="2">Uncharacterized protein</fullName>
    </submittedName>
</protein>
<dbReference type="Proteomes" id="UP000655044">
    <property type="component" value="Unassembled WGS sequence"/>
</dbReference>
<sequence length="181" mass="19281">MTSEINDETWARIAPRVSARRRLAVIVLIPIAMTVLAILAWGAGAVVPRLSATPTLVEPGAARGSVRLHVELRNEGLVQAQPSSVSPGTTLPVRSLKPHFPGSPDGLPAEPRMLPVTGWALSGGARRTLVLELDVRCGSEPAGWRLEMVAYGPLSGYEVNIPWEDGRLPGWRRAVADAACG</sequence>
<evidence type="ECO:0000313" key="2">
    <source>
        <dbReference type="EMBL" id="GIH88827.1"/>
    </source>
</evidence>
<proteinExistence type="predicted"/>
<feature type="transmembrane region" description="Helical" evidence="1">
    <location>
        <begin position="23"/>
        <end position="44"/>
    </location>
</feature>
<keyword evidence="1" id="KW-0472">Membrane</keyword>
<reference evidence="2" key="1">
    <citation type="submission" date="2021-01" db="EMBL/GenBank/DDBJ databases">
        <title>Whole genome shotgun sequence of Planobispora rosea NBRC 15558.</title>
        <authorList>
            <person name="Komaki H."/>
            <person name="Tamura T."/>
        </authorList>
    </citation>
    <scope>NUCLEOTIDE SEQUENCE</scope>
    <source>
        <strain evidence="2">NBRC 15558</strain>
    </source>
</reference>
<keyword evidence="3" id="KW-1185">Reference proteome</keyword>
<dbReference type="RefSeq" id="WP_189243932.1">
    <property type="nucleotide sequence ID" value="NZ_BMQP01000059.1"/>
</dbReference>
<name>A0A8J3SA20_PLARO</name>